<dbReference type="RefSeq" id="WP_407672843.1">
    <property type="nucleotide sequence ID" value="NZ_BMRC01000007.1"/>
</dbReference>
<dbReference type="Pfam" id="PF07228">
    <property type="entry name" value="SpoIIE"/>
    <property type="match status" value="1"/>
</dbReference>
<dbReference type="SUPFAM" id="SSF55781">
    <property type="entry name" value="GAF domain-like"/>
    <property type="match status" value="1"/>
</dbReference>
<dbReference type="EC" id="3.1.3.16" evidence="3"/>
<protein>
    <submittedName>
        <fullName evidence="3">PP2C family protein-serine/threonine phosphatase</fullName>
        <ecNumber evidence="3">3.1.3.16</ecNumber>
    </submittedName>
</protein>
<evidence type="ECO:0000313" key="4">
    <source>
        <dbReference type="Proteomes" id="UP001589647"/>
    </source>
</evidence>
<comment type="caution">
    <text evidence="3">The sequence shown here is derived from an EMBL/GenBank/DDBJ whole genome shotgun (WGS) entry which is preliminary data.</text>
</comment>
<reference evidence="3 4" key="1">
    <citation type="submission" date="2024-09" db="EMBL/GenBank/DDBJ databases">
        <authorList>
            <person name="Sun Q."/>
            <person name="Mori K."/>
        </authorList>
    </citation>
    <scope>NUCLEOTIDE SEQUENCE [LARGE SCALE GENOMIC DNA]</scope>
    <source>
        <strain evidence="3 4">CCM 3426</strain>
    </source>
</reference>
<dbReference type="InterPro" id="IPR003018">
    <property type="entry name" value="GAF"/>
</dbReference>
<dbReference type="Pfam" id="PF13185">
    <property type="entry name" value="GAF_2"/>
    <property type="match status" value="1"/>
</dbReference>
<evidence type="ECO:0000313" key="3">
    <source>
        <dbReference type="EMBL" id="MFB9208018.1"/>
    </source>
</evidence>
<sequence length="329" mass="34689">MRLPPTHPLAAGAPAFFGDWAELRETYPDAIRSDGMSAWAFLPLTAGGRTAGMCILAYDRPHRFTADERASLTALGGLIAQAFERARLYDIKHQFAQSLQSSLLPRTLPGIPGLEVVARYLPATPGMDIGGDFYDLIRLEETVAAAVIGDVQGHDVTAAALMGQVRTAIHAHATAGANPGEVLAHTNRLLTELAPDRFTSCLYISIDLARGMACVASAGHPPALLRRPGEPARMVASAPGLLLGVDPHTEYVTAQVALPPGSVLALYTDGLIEIPGHDIGEAIGDLAAGFAPSPRRPLTDLAESMIGPVAAVEHRADDIAVLLLRTTQP</sequence>
<dbReference type="Proteomes" id="UP001589647">
    <property type="component" value="Unassembled WGS sequence"/>
</dbReference>
<dbReference type="InterPro" id="IPR036457">
    <property type="entry name" value="PPM-type-like_dom_sf"/>
</dbReference>
<organism evidence="3 4">
    <name type="scientific">Nonomuraea spiralis</name>
    <dbReference type="NCBI Taxonomy" id="46182"/>
    <lineage>
        <taxon>Bacteria</taxon>
        <taxon>Bacillati</taxon>
        <taxon>Actinomycetota</taxon>
        <taxon>Actinomycetes</taxon>
        <taxon>Streptosporangiales</taxon>
        <taxon>Streptosporangiaceae</taxon>
        <taxon>Nonomuraea</taxon>
    </lineage>
</organism>
<keyword evidence="4" id="KW-1185">Reference proteome</keyword>
<keyword evidence="1 3" id="KW-0378">Hydrolase</keyword>
<dbReference type="InterPro" id="IPR052016">
    <property type="entry name" value="Bact_Sigma-Reg"/>
</dbReference>
<dbReference type="EMBL" id="JBHMEI010000067">
    <property type="protein sequence ID" value="MFB9208018.1"/>
    <property type="molecule type" value="Genomic_DNA"/>
</dbReference>
<dbReference type="Gene3D" id="3.30.450.40">
    <property type="match status" value="1"/>
</dbReference>
<accession>A0ABV5IU30</accession>
<proteinExistence type="predicted"/>
<feature type="domain" description="PPM-type phosphatase" evidence="2">
    <location>
        <begin position="114"/>
        <end position="326"/>
    </location>
</feature>
<dbReference type="InterPro" id="IPR001932">
    <property type="entry name" value="PPM-type_phosphatase-like_dom"/>
</dbReference>
<dbReference type="PANTHER" id="PTHR43156:SF2">
    <property type="entry name" value="STAGE II SPORULATION PROTEIN E"/>
    <property type="match status" value="1"/>
</dbReference>
<dbReference type="Gene3D" id="3.60.40.10">
    <property type="entry name" value="PPM-type phosphatase domain"/>
    <property type="match status" value="1"/>
</dbReference>
<evidence type="ECO:0000256" key="1">
    <source>
        <dbReference type="ARBA" id="ARBA00022801"/>
    </source>
</evidence>
<gene>
    <name evidence="3" type="ORF">ACFFV7_43030</name>
</gene>
<dbReference type="SMART" id="SM00331">
    <property type="entry name" value="PP2C_SIG"/>
    <property type="match status" value="1"/>
</dbReference>
<dbReference type="GO" id="GO:0004722">
    <property type="term" value="F:protein serine/threonine phosphatase activity"/>
    <property type="evidence" value="ECO:0007669"/>
    <property type="project" value="UniProtKB-EC"/>
</dbReference>
<dbReference type="PANTHER" id="PTHR43156">
    <property type="entry name" value="STAGE II SPORULATION PROTEIN E-RELATED"/>
    <property type="match status" value="1"/>
</dbReference>
<name>A0ABV5IU30_9ACTN</name>
<dbReference type="SUPFAM" id="SSF81606">
    <property type="entry name" value="PP2C-like"/>
    <property type="match status" value="1"/>
</dbReference>
<evidence type="ECO:0000259" key="2">
    <source>
        <dbReference type="SMART" id="SM00331"/>
    </source>
</evidence>
<dbReference type="InterPro" id="IPR029016">
    <property type="entry name" value="GAF-like_dom_sf"/>
</dbReference>